<dbReference type="Proteomes" id="UP000189177">
    <property type="component" value="Unassembled WGS sequence"/>
</dbReference>
<proteinExistence type="inferred from homology"/>
<dbReference type="InterPro" id="IPR051906">
    <property type="entry name" value="TolC-like"/>
</dbReference>
<name>A0A1V3A1L0_9GAMM</name>
<evidence type="ECO:0000256" key="6">
    <source>
        <dbReference type="ARBA" id="ARBA00023136"/>
    </source>
</evidence>
<dbReference type="NCBIfam" id="TIGR01844">
    <property type="entry name" value="type_I_sec_TolC"/>
    <property type="match status" value="1"/>
</dbReference>
<feature type="coiled-coil region" evidence="8">
    <location>
        <begin position="108"/>
        <end position="212"/>
    </location>
</feature>
<reference evidence="10 11" key="1">
    <citation type="submission" date="2017-02" db="EMBL/GenBank/DDBJ databases">
        <title>Genomic diversity within the haloalkaliphilic genus Thioalkalivibrio.</title>
        <authorList>
            <person name="Ahn A.-C."/>
            <person name="Meier-Kolthoff J."/>
            <person name="Overmars L."/>
            <person name="Richter M."/>
            <person name="Woyke T."/>
            <person name="Sorokin D.Y."/>
            <person name="Muyzer G."/>
        </authorList>
    </citation>
    <scope>NUCLEOTIDE SEQUENCE [LARGE SCALE GENOMIC DNA]</scope>
    <source>
        <strain evidence="10 11">HL17</strain>
    </source>
</reference>
<dbReference type="PANTHER" id="PTHR30026">
    <property type="entry name" value="OUTER MEMBRANE PROTEIN TOLC"/>
    <property type="match status" value="1"/>
</dbReference>
<evidence type="ECO:0000313" key="10">
    <source>
        <dbReference type="EMBL" id="OOC11221.1"/>
    </source>
</evidence>
<dbReference type="GO" id="GO:1990281">
    <property type="term" value="C:efflux pump complex"/>
    <property type="evidence" value="ECO:0007669"/>
    <property type="project" value="TreeGrafter"/>
</dbReference>
<dbReference type="STRING" id="252474.B1A74_01540"/>
<dbReference type="EMBL" id="MUZR01000005">
    <property type="protein sequence ID" value="OOC11221.1"/>
    <property type="molecule type" value="Genomic_DNA"/>
</dbReference>
<protein>
    <submittedName>
        <fullName evidence="10">Type I secretion protein TolC</fullName>
    </submittedName>
</protein>
<dbReference type="GO" id="GO:0015288">
    <property type="term" value="F:porin activity"/>
    <property type="evidence" value="ECO:0007669"/>
    <property type="project" value="TreeGrafter"/>
</dbReference>
<evidence type="ECO:0000256" key="4">
    <source>
        <dbReference type="ARBA" id="ARBA00022452"/>
    </source>
</evidence>
<accession>A0A1V3A1L0</accession>
<sequence length="444" mass="49556">MKRLHPLLAAAGLALFTAAPAQGASLMEVYEQAAREDAELQIAEAEYRSALQNRPAARSGLLPQLRGEIEGGAFYNDPDGRDSTDGRQSRFALLLDQSIYDRRNYVELSQADLEIARSEAERDAARQDLMLRVSEAYFDVLVAQEGLEFSIAELEAIERQLEQTERRFDVGLIASTDVKEARAQRDLAEAQRIAAENELNVAREQLALITNRYWDELDTLAPDAELQLPQPRDADAWVQRALENNLELAAQRLATETAREQIERQRAEGLPRLGLNASVSENRFHSVDEPAMPPGQSSQFNDSTEAQVGIRLEIPLYTGGRVTALTRQAREDFQAAQQGQTQVERMTRRDTRNAYLASVATESRVRALNRALESTQAAFEAAEAGFEVGTRTQVDVLLALREVFGAERDFAEARYDFLANTLRLERAAGQLTEEDLESIDAMLD</sequence>
<comment type="subcellular location">
    <subcellularLocation>
        <location evidence="1">Cell outer membrane</location>
    </subcellularLocation>
</comment>
<evidence type="ECO:0000256" key="1">
    <source>
        <dbReference type="ARBA" id="ARBA00004442"/>
    </source>
</evidence>
<evidence type="ECO:0000256" key="2">
    <source>
        <dbReference type="ARBA" id="ARBA00007613"/>
    </source>
</evidence>
<dbReference type="GO" id="GO:0009279">
    <property type="term" value="C:cell outer membrane"/>
    <property type="evidence" value="ECO:0007669"/>
    <property type="project" value="UniProtKB-SubCell"/>
</dbReference>
<evidence type="ECO:0000256" key="3">
    <source>
        <dbReference type="ARBA" id="ARBA00022448"/>
    </source>
</evidence>
<keyword evidence="7" id="KW-0998">Cell outer membrane</keyword>
<evidence type="ECO:0000256" key="7">
    <source>
        <dbReference type="ARBA" id="ARBA00023237"/>
    </source>
</evidence>
<dbReference type="Gene3D" id="1.20.1600.10">
    <property type="entry name" value="Outer membrane efflux proteins (OEP)"/>
    <property type="match status" value="1"/>
</dbReference>
<keyword evidence="9" id="KW-0732">Signal</keyword>
<dbReference type="InterPro" id="IPR010130">
    <property type="entry name" value="T1SS_OMP_TolC"/>
</dbReference>
<keyword evidence="4" id="KW-1134">Transmembrane beta strand</keyword>
<keyword evidence="5" id="KW-0812">Transmembrane</keyword>
<keyword evidence="3" id="KW-0813">Transport</keyword>
<dbReference type="OrthoDB" id="9813458at2"/>
<evidence type="ECO:0000256" key="5">
    <source>
        <dbReference type="ARBA" id="ARBA00022692"/>
    </source>
</evidence>
<evidence type="ECO:0000256" key="9">
    <source>
        <dbReference type="SAM" id="SignalP"/>
    </source>
</evidence>
<dbReference type="AlphaFoldDB" id="A0A1V3A1L0"/>
<gene>
    <name evidence="10" type="ORF">B1A74_01540</name>
</gene>
<dbReference type="InterPro" id="IPR003423">
    <property type="entry name" value="OMP_efflux"/>
</dbReference>
<comment type="similarity">
    <text evidence="2">Belongs to the outer membrane factor (OMF) (TC 1.B.17) family.</text>
</comment>
<dbReference type="RefSeq" id="WP_077243572.1">
    <property type="nucleotide sequence ID" value="NZ_MUZR01000005.1"/>
</dbReference>
<keyword evidence="11" id="KW-1185">Reference proteome</keyword>
<evidence type="ECO:0000313" key="11">
    <source>
        <dbReference type="Proteomes" id="UP000189177"/>
    </source>
</evidence>
<evidence type="ECO:0000256" key="8">
    <source>
        <dbReference type="SAM" id="Coils"/>
    </source>
</evidence>
<dbReference type="PANTHER" id="PTHR30026:SF20">
    <property type="entry name" value="OUTER MEMBRANE PROTEIN TOLC"/>
    <property type="match status" value="1"/>
</dbReference>
<dbReference type="SUPFAM" id="SSF56954">
    <property type="entry name" value="Outer membrane efflux proteins (OEP)"/>
    <property type="match status" value="1"/>
</dbReference>
<keyword evidence="8" id="KW-0175">Coiled coil</keyword>
<feature type="signal peptide" evidence="9">
    <location>
        <begin position="1"/>
        <end position="23"/>
    </location>
</feature>
<dbReference type="GO" id="GO:0015562">
    <property type="term" value="F:efflux transmembrane transporter activity"/>
    <property type="evidence" value="ECO:0007669"/>
    <property type="project" value="InterPro"/>
</dbReference>
<feature type="coiled-coil region" evidence="8">
    <location>
        <begin position="26"/>
        <end position="53"/>
    </location>
</feature>
<feature type="coiled-coil region" evidence="8">
    <location>
        <begin position="239"/>
        <end position="268"/>
    </location>
</feature>
<feature type="chain" id="PRO_5013273916" evidence="9">
    <location>
        <begin position="24"/>
        <end position="444"/>
    </location>
</feature>
<dbReference type="Pfam" id="PF02321">
    <property type="entry name" value="OEP"/>
    <property type="match status" value="2"/>
</dbReference>
<comment type="caution">
    <text evidence="10">The sequence shown here is derived from an EMBL/GenBank/DDBJ whole genome shotgun (WGS) entry which is preliminary data.</text>
</comment>
<organism evidence="10 11">
    <name type="scientific">Thioalkalivibrio halophilus</name>
    <dbReference type="NCBI Taxonomy" id="252474"/>
    <lineage>
        <taxon>Bacteria</taxon>
        <taxon>Pseudomonadati</taxon>
        <taxon>Pseudomonadota</taxon>
        <taxon>Gammaproteobacteria</taxon>
        <taxon>Chromatiales</taxon>
        <taxon>Ectothiorhodospiraceae</taxon>
        <taxon>Thioalkalivibrio</taxon>
    </lineage>
</organism>
<keyword evidence="6" id="KW-0472">Membrane</keyword>